<evidence type="ECO:0000313" key="3">
    <source>
        <dbReference type="Proteomes" id="UP001209229"/>
    </source>
</evidence>
<dbReference type="RefSeq" id="WP_301188407.1">
    <property type="nucleotide sequence ID" value="NZ_JAPDPJ010000001.1"/>
</dbReference>
<evidence type="ECO:0000256" key="1">
    <source>
        <dbReference type="SAM" id="SignalP"/>
    </source>
</evidence>
<gene>
    <name evidence="2" type="ORF">OM075_00075</name>
</gene>
<dbReference type="EMBL" id="JAPDPJ010000001">
    <property type="protein sequence ID" value="MCW3784836.1"/>
    <property type="molecule type" value="Genomic_DNA"/>
</dbReference>
<feature type="signal peptide" evidence="1">
    <location>
        <begin position="1"/>
        <end position="20"/>
    </location>
</feature>
<dbReference type="AlphaFoldDB" id="A0AAE3M0Y2"/>
<dbReference type="Proteomes" id="UP001209229">
    <property type="component" value="Unassembled WGS sequence"/>
</dbReference>
<reference evidence="2" key="1">
    <citation type="submission" date="2022-10" db="EMBL/GenBank/DDBJ databases">
        <authorList>
            <person name="Yu W.X."/>
        </authorList>
    </citation>
    <scope>NUCLEOTIDE SEQUENCE</scope>
    <source>
        <strain evidence="2">AAT</strain>
    </source>
</reference>
<sequence length="343" mass="35695">MKKILSMALMVLLMNSCITIDTGAQKITIDQIEKNFDNIATIDVKGSFCKVEVDSHNSSSIIFKGEIRSNKERDDIKIKYKVNGNTLEVWIDKPTSLSGSFGGNFNFLVPSNTNINIKNSSGSIDVKNIGQSTVSLVASSGSITANNINSNIKATTSSGSIKAKDITGSVDAISSSGSHMIENIGENVKSTLSSGSIKISQVKGNVKSTSSSGSQYISGVEAGVESAASSGSIKIENITGDVYSKTSSGSIKLNNINGALSLLSSSGSQYGTGITLTGDSSFKCSSGSIKMELTNKSEELSFNLMASSGGLNAKGTSGKKKLIIDRGSIHINGISSSGSQSYQ</sequence>
<comment type="caution">
    <text evidence="2">The sequence shown here is derived from an EMBL/GenBank/DDBJ whole genome shotgun (WGS) entry which is preliminary data.</text>
</comment>
<accession>A0AAE3M0Y2</accession>
<keyword evidence="1" id="KW-0732">Signal</keyword>
<keyword evidence="3" id="KW-1185">Reference proteome</keyword>
<feature type="chain" id="PRO_5041958692" evidence="1">
    <location>
        <begin position="21"/>
        <end position="343"/>
    </location>
</feature>
<proteinExistence type="predicted"/>
<name>A0AAE3M0Y2_9BACT</name>
<evidence type="ECO:0000313" key="2">
    <source>
        <dbReference type="EMBL" id="MCW3784836.1"/>
    </source>
</evidence>
<protein>
    <submittedName>
        <fullName evidence="2">DUF4097 domain-containing protein</fullName>
    </submittedName>
</protein>
<organism evidence="2 3">
    <name type="scientific">Plebeiibacterium sediminum</name>
    <dbReference type="NCBI Taxonomy" id="2992112"/>
    <lineage>
        <taxon>Bacteria</taxon>
        <taxon>Pseudomonadati</taxon>
        <taxon>Bacteroidota</taxon>
        <taxon>Bacteroidia</taxon>
        <taxon>Marinilabiliales</taxon>
        <taxon>Marinilabiliaceae</taxon>
        <taxon>Plebeiibacterium</taxon>
    </lineage>
</organism>